<sequence length="66" mass="7045">MLELSTMKDVAVPVQDNPNHHFFQLPSDDPVFTQDPIINNGLADISSAEKVQPNSEAAAVAGNKIG</sequence>
<gene>
    <name evidence="2" type="ORF">LWI28_022651</name>
</gene>
<organism evidence="2 3">
    <name type="scientific">Acer negundo</name>
    <name type="common">Box elder</name>
    <dbReference type="NCBI Taxonomy" id="4023"/>
    <lineage>
        <taxon>Eukaryota</taxon>
        <taxon>Viridiplantae</taxon>
        <taxon>Streptophyta</taxon>
        <taxon>Embryophyta</taxon>
        <taxon>Tracheophyta</taxon>
        <taxon>Spermatophyta</taxon>
        <taxon>Magnoliopsida</taxon>
        <taxon>eudicotyledons</taxon>
        <taxon>Gunneridae</taxon>
        <taxon>Pentapetalae</taxon>
        <taxon>rosids</taxon>
        <taxon>malvids</taxon>
        <taxon>Sapindales</taxon>
        <taxon>Sapindaceae</taxon>
        <taxon>Hippocastanoideae</taxon>
        <taxon>Acereae</taxon>
        <taxon>Acer</taxon>
    </lineage>
</organism>
<name>A0AAD5JGY8_ACENE</name>
<protein>
    <recommendedName>
        <fullName evidence="1">Basic leucine-zipper C-terminal domain-containing protein</fullName>
    </recommendedName>
</protein>
<dbReference type="InterPro" id="IPR020983">
    <property type="entry name" value="Basic_leucine-zipper_C"/>
</dbReference>
<dbReference type="EMBL" id="JAJSOW010000002">
    <property type="protein sequence ID" value="KAI9198823.1"/>
    <property type="molecule type" value="Genomic_DNA"/>
</dbReference>
<evidence type="ECO:0000313" key="3">
    <source>
        <dbReference type="Proteomes" id="UP001064489"/>
    </source>
</evidence>
<comment type="caution">
    <text evidence="2">The sequence shown here is derived from an EMBL/GenBank/DDBJ whole genome shotgun (WGS) entry which is preliminary data.</text>
</comment>
<evidence type="ECO:0000313" key="2">
    <source>
        <dbReference type="EMBL" id="KAI9198823.1"/>
    </source>
</evidence>
<reference evidence="2 3" key="1">
    <citation type="journal article" date="2022" name="Plant J.">
        <title>Strategies of tolerance reflected in two North American maple genomes.</title>
        <authorList>
            <person name="McEvoy S.L."/>
            <person name="Sezen U.U."/>
            <person name="Trouern-Trend A."/>
            <person name="McMahon S.M."/>
            <person name="Schaberg P.G."/>
            <person name="Yang J."/>
            <person name="Wegrzyn J.L."/>
            <person name="Swenson N.G."/>
        </authorList>
    </citation>
    <scope>NUCLEOTIDE SEQUENCE [LARGE SCALE GENOMIC DNA]</scope>
    <source>
        <strain evidence="2">91603</strain>
    </source>
</reference>
<dbReference type="AlphaFoldDB" id="A0AAD5JGY8"/>
<proteinExistence type="predicted"/>
<keyword evidence="3" id="KW-1185">Reference proteome</keyword>
<feature type="domain" description="Basic leucine-zipper C-terminal" evidence="1">
    <location>
        <begin position="6"/>
        <end position="66"/>
    </location>
</feature>
<evidence type="ECO:0000259" key="1">
    <source>
        <dbReference type="Pfam" id="PF12498"/>
    </source>
</evidence>
<dbReference type="Pfam" id="PF12498">
    <property type="entry name" value="bZIP_C"/>
    <property type="match status" value="1"/>
</dbReference>
<dbReference type="Proteomes" id="UP001064489">
    <property type="component" value="Chromosome 13"/>
</dbReference>
<accession>A0AAD5JGY8</accession>